<comment type="similarity">
    <text evidence="2">Belongs to the FliQ/MopD/SpaQ family.</text>
</comment>
<evidence type="ECO:0000256" key="4">
    <source>
        <dbReference type="ARBA" id="ARBA00022692"/>
    </source>
</evidence>
<dbReference type="EMBL" id="CP047653">
    <property type="protein sequence ID" value="QHI96498.1"/>
    <property type="molecule type" value="Genomic_DNA"/>
</dbReference>
<keyword evidence="9" id="KW-1185">Reference proteome</keyword>
<evidence type="ECO:0000256" key="2">
    <source>
        <dbReference type="ARBA" id="ARBA00006156"/>
    </source>
</evidence>
<keyword evidence="6 7" id="KW-0472">Membrane</keyword>
<evidence type="ECO:0000313" key="8">
    <source>
        <dbReference type="EMBL" id="QHI96498.1"/>
    </source>
</evidence>
<evidence type="ECO:0000256" key="5">
    <source>
        <dbReference type="ARBA" id="ARBA00022989"/>
    </source>
</evidence>
<feature type="transmembrane region" description="Helical" evidence="7">
    <location>
        <begin position="59"/>
        <end position="78"/>
    </location>
</feature>
<sequence>MHSTVDIQEVLRQTLIVAVKLGAPSLLASLFAGLCVSLFQAMTQVNEATLSFVPKFTAAMLTLIFTASFMSSILHAYAQMIFDQIIRVGGS</sequence>
<accession>A0A6P1NGE5</accession>
<proteinExistence type="inferred from homology"/>
<protein>
    <submittedName>
        <fullName evidence="8">Flagellar biosynthetic protein FliQ</fullName>
    </submittedName>
</protein>
<dbReference type="AlphaFoldDB" id="A0A6P1NGE5"/>
<keyword evidence="8" id="KW-0614">Plasmid</keyword>
<keyword evidence="8" id="KW-0282">Flagellum</keyword>
<keyword evidence="3" id="KW-1003">Cell membrane</keyword>
<dbReference type="PANTHER" id="PTHR34040:SF2">
    <property type="entry name" value="FLAGELLAR BIOSYNTHETIC PROTEIN FLIQ"/>
    <property type="match status" value="1"/>
</dbReference>
<dbReference type="GO" id="GO:0009306">
    <property type="term" value="P:protein secretion"/>
    <property type="evidence" value="ECO:0007669"/>
    <property type="project" value="InterPro"/>
</dbReference>
<reference evidence="8 9" key="1">
    <citation type="submission" date="2020-01" db="EMBL/GenBank/DDBJ databases">
        <title>Genome sequencing of strain KACC 21507.</title>
        <authorList>
            <person name="Heo J."/>
            <person name="Kim S.-J."/>
            <person name="Kim J.-S."/>
            <person name="Hong S.-B."/>
            <person name="Kwon S.-W."/>
        </authorList>
    </citation>
    <scope>NUCLEOTIDE SEQUENCE [LARGE SCALE GENOMIC DNA]</scope>
    <source>
        <strain evidence="8 9">KACC 21507</strain>
        <plasmid evidence="8 9">unnamed1</plasmid>
    </source>
</reference>
<keyword evidence="8" id="KW-0966">Cell projection</keyword>
<evidence type="ECO:0000256" key="1">
    <source>
        <dbReference type="ARBA" id="ARBA00004651"/>
    </source>
</evidence>
<evidence type="ECO:0000256" key="7">
    <source>
        <dbReference type="SAM" id="Phobius"/>
    </source>
</evidence>
<dbReference type="PANTHER" id="PTHR34040">
    <property type="entry name" value="FLAGELLAR BIOSYNTHETIC PROTEIN FLIQ"/>
    <property type="match status" value="1"/>
</dbReference>
<keyword evidence="4 7" id="KW-0812">Transmembrane</keyword>
<dbReference type="PIRSF" id="PIRSF004669">
    <property type="entry name" value="FliQ"/>
    <property type="match status" value="1"/>
</dbReference>
<geneLocation type="plasmid" evidence="8 9">
    <name>unnamed1</name>
</geneLocation>
<dbReference type="KEGG" id="bomb:GT348_09070"/>
<dbReference type="Proteomes" id="UP000463975">
    <property type="component" value="Plasmid unnamed1"/>
</dbReference>
<gene>
    <name evidence="8" type="ORF">GT348_09070</name>
</gene>
<dbReference type="GO" id="GO:0005886">
    <property type="term" value="C:plasma membrane"/>
    <property type="evidence" value="ECO:0007669"/>
    <property type="project" value="UniProtKB-SubCell"/>
</dbReference>
<feature type="transmembrane region" description="Helical" evidence="7">
    <location>
        <begin position="21"/>
        <end position="39"/>
    </location>
</feature>
<organism evidence="8 9">
    <name type="scientific">Aristophania vespae</name>
    <dbReference type="NCBI Taxonomy" id="2697033"/>
    <lineage>
        <taxon>Bacteria</taxon>
        <taxon>Pseudomonadati</taxon>
        <taxon>Pseudomonadota</taxon>
        <taxon>Alphaproteobacteria</taxon>
        <taxon>Acetobacterales</taxon>
        <taxon>Acetobacteraceae</taxon>
        <taxon>Aristophania</taxon>
    </lineage>
</organism>
<dbReference type="InterPro" id="IPR002191">
    <property type="entry name" value="Bac_export_3"/>
</dbReference>
<comment type="subcellular location">
    <subcellularLocation>
        <location evidence="1">Cell membrane</location>
        <topology evidence="1">Multi-pass membrane protein</topology>
    </subcellularLocation>
</comment>
<dbReference type="PRINTS" id="PR00952">
    <property type="entry name" value="TYPE3IMQPROT"/>
</dbReference>
<keyword evidence="8" id="KW-0969">Cilium</keyword>
<evidence type="ECO:0000256" key="6">
    <source>
        <dbReference type="ARBA" id="ARBA00023136"/>
    </source>
</evidence>
<evidence type="ECO:0000256" key="3">
    <source>
        <dbReference type="ARBA" id="ARBA00022475"/>
    </source>
</evidence>
<name>A0A6P1NGE5_9PROT</name>
<dbReference type="RefSeq" id="WP_160619555.1">
    <property type="nucleotide sequence ID" value="NZ_CP047653.1"/>
</dbReference>
<keyword evidence="5 7" id="KW-1133">Transmembrane helix</keyword>
<dbReference type="Pfam" id="PF01313">
    <property type="entry name" value="Bac_export_3"/>
    <property type="match status" value="1"/>
</dbReference>
<evidence type="ECO:0000313" key="9">
    <source>
        <dbReference type="Proteomes" id="UP000463975"/>
    </source>
</evidence>